<protein>
    <submittedName>
        <fullName evidence="3">Uncharacterized protein</fullName>
    </submittedName>
</protein>
<dbReference type="OrthoDB" id="10003053at2"/>
<reference evidence="3 4" key="1">
    <citation type="submission" date="2018-07" db="EMBL/GenBank/DDBJ databases">
        <title>Microbacterium endoborsara sp. nov., a novel actinobacterium isolated from Borszczowia aralocaspica.</title>
        <authorList>
            <person name="An D."/>
        </authorList>
    </citation>
    <scope>NUCLEOTIDE SEQUENCE [LARGE SCALE GENOMIC DNA]</scope>
    <source>
        <strain evidence="3 4">C1.15228</strain>
    </source>
</reference>
<organism evidence="3 4">
    <name type="scientific">Microbacterium sorbitolivorans</name>
    <dbReference type="NCBI Taxonomy" id="1867410"/>
    <lineage>
        <taxon>Bacteria</taxon>
        <taxon>Bacillati</taxon>
        <taxon>Actinomycetota</taxon>
        <taxon>Actinomycetes</taxon>
        <taxon>Micrococcales</taxon>
        <taxon>Microbacteriaceae</taxon>
        <taxon>Microbacterium</taxon>
    </lineage>
</organism>
<evidence type="ECO:0000313" key="3">
    <source>
        <dbReference type="EMBL" id="RCK60002.1"/>
    </source>
</evidence>
<evidence type="ECO:0000256" key="2">
    <source>
        <dbReference type="SAM" id="Phobius"/>
    </source>
</evidence>
<comment type="caution">
    <text evidence="3">The sequence shown here is derived from an EMBL/GenBank/DDBJ whole genome shotgun (WGS) entry which is preliminary data.</text>
</comment>
<feature type="transmembrane region" description="Helical" evidence="2">
    <location>
        <begin position="12"/>
        <end position="30"/>
    </location>
</feature>
<gene>
    <name evidence="3" type="ORF">DTO57_07620</name>
</gene>
<feature type="region of interest" description="Disordered" evidence="1">
    <location>
        <begin position="38"/>
        <end position="62"/>
    </location>
</feature>
<evidence type="ECO:0000256" key="1">
    <source>
        <dbReference type="SAM" id="MobiDB-lite"/>
    </source>
</evidence>
<keyword evidence="2" id="KW-0472">Membrane</keyword>
<evidence type="ECO:0000313" key="4">
    <source>
        <dbReference type="Proteomes" id="UP000253508"/>
    </source>
</evidence>
<dbReference type="EMBL" id="QORO01000002">
    <property type="protein sequence ID" value="RCK60002.1"/>
    <property type="molecule type" value="Genomic_DNA"/>
</dbReference>
<keyword evidence="4" id="KW-1185">Reference proteome</keyword>
<accession>A0A367Y4N3</accession>
<dbReference type="RefSeq" id="WP_114117617.1">
    <property type="nucleotide sequence ID" value="NZ_BMHU01000003.1"/>
</dbReference>
<keyword evidence="2" id="KW-0812">Transmembrane</keyword>
<dbReference type="Proteomes" id="UP000253508">
    <property type="component" value="Unassembled WGS sequence"/>
</dbReference>
<dbReference type="AlphaFoldDB" id="A0A367Y4N3"/>
<keyword evidence="2" id="KW-1133">Transmembrane helix</keyword>
<name>A0A367Y4N3_9MICO</name>
<sequence>MRYGIGGDPNPWVIGGLIVFVFVCYGLVGWRNLKKRNDRDRGGSGYTPTSTPVPEAPEPDPNAVTGEELWLIGFAAPRAVARGANPFEWNPGLLFADPEWPTELARAERAQRVAATPEERVAAAVDAAWWIRVAVASGQLRVEEARERTRLVANAARRDAGDWFAFGDLLGEREGLTPPRDLYRPGYPWADPAWPAARA</sequence>
<proteinExistence type="predicted"/>